<dbReference type="GO" id="GO:0006952">
    <property type="term" value="P:defense response"/>
    <property type="evidence" value="ECO:0007669"/>
    <property type="project" value="UniProtKB-KW"/>
</dbReference>
<evidence type="ECO:0000259" key="3">
    <source>
        <dbReference type="Pfam" id="PF00931"/>
    </source>
</evidence>
<dbReference type="PANTHER" id="PTHR36766:SF44">
    <property type="entry name" value="NBS-CODING RESISTANCE GENE ANALOG"/>
    <property type="match status" value="1"/>
</dbReference>
<name>A0AAV9KSJ9_9SOLN</name>
<dbReference type="Gene3D" id="1.10.8.430">
    <property type="entry name" value="Helical domain of apoptotic protease-activating factors"/>
    <property type="match status" value="1"/>
</dbReference>
<reference evidence="4 5" key="1">
    <citation type="submission" date="2023-10" db="EMBL/GenBank/DDBJ databases">
        <title>Genome-Wide Identification Analysis in wild type Solanum Pinnatisectum Reveals Some Genes Defensing Phytophthora Infestans.</title>
        <authorList>
            <person name="Sun C."/>
        </authorList>
    </citation>
    <scope>NUCLEOTIDE SEQUENCE [LARGE SCALE GENOMIC DNA]</scope>
    <source>
        <strain evidence="4">LQN</strain>
        <tissue evidence="4">Leaf</tissue>
    </source>
</reference>
<sequence>MKITPIDLEVMNICYTNLKALTSAEVEGFLKKLRETSPHTLREYLIRAQNIHVMIEFLLIILTDVPKDFIHHEKSFDLLARVGALTREVSTLFRNLVEKSKNKESTDETSCATINLLENIELLKEDLKHVYLKAPDSSQCCFPMKIEHVKEDVEFIISFFVNIEQELYKDLWEHVLDVAYEAKDVIDSIIFRDNAKWTHTFQQLPIAIKKIKLIKEDVSHLLENAPKNRSLIIVNSHEKRVENKSLTSNKMIVFSSHFDIRAWCTVGQEYDEKKLVDKIFNQVIGSDSKLSENVDVADKIQKQLYGKRYLIILDDLWDTTTWDELTRPSPEVEKGSRIILTTREKKVALYGKCHSDLLNIILLRSEESWGLFEERVLGNKRCLDELLDVGKEIAQNCEGLPLVVDLIAEVIERKEKNKKLCG</sequence>
<keyword evidence="2" id="KW-0611">Plant defense</keyword>
<dbReference type="EMBL" id="JAWPEI010000009">
    <property type="protein sequence ID" value="KAK4716394.1"/>
    <property type="molecule type" value="Genomic_DNA"/>
</dbReference>
<dbReference type="InterPro" id="IPR002182">
    <property type="entry name" value="NB-ARC"/>
</dbReference>
<feature type="domain" description="NB-ARC" evidence="3">
    <location>
        <begin position="249"/>
        <end position="380"/>
    </location>
</feature>
<dbReference type="Pfam" id="PF00931">
    <property type="entry name" value="NB-ARC"/>
    <property type="match status" value="1"/>
</dbReference>
<dbReference type="AlphaFoldDB" id="A0AAV9KSJ9"/>
<evidence type="ECO:0000256" key="2">
    <source>
        <dbReference type="ARBA" id="ARBA00022821"/>
    </source>
</evidence>
<protein>
    <recommendedName>
        <fullName evidence="3">NB-ARC domain-containing protein</fullName>
    </recommendedName>
</protein>
<proteinExistence type="predicted"/>
<dbReference type="InterPro" id="IPR042197">
    <property type="entry name" value="Apaf_helical"/>
</dbReference>
<dbReference type="Proteomes" id="UP001311915">
    <property type="component" value="Unassembled WGS sequence"/>
</dbReference>
<comment type="caution">
    <text evidence="4">The sequence shown here is derived from an EMBL/GenBank/DDBJ whole genome shotgun (WGS) entry which is preliminary data.</text>
</comment>
<keyword evidence="5" id="KW-1185">Reference proteome</keyword>
<gene>
    <name evidence="4" type="ORF">R3W88_014732</name>
</gene>
<dbReference type="GO" id="GO:0043531">
    <property type="term" value="F:ADP binding"/>
    <property type="evidence" value="ECO:0007669"/>
    <property type="project" value="InterPro"/>
</dbReference>
<evidence type="ECO:0000313" key="5">
    <source>
        <dbReference type="Proteomes" id="UP001311915"/>
    </source>
</evidence>
<dbReference type="PRINTS" id="PR00364">
    <property type="entry name" value="DISEASERSIST"/>
</dbReference>
<dbReference type="InterPro" id="IPR027417">
    <property type="entry name" value="P-loop_NTPase"/>
</dbReference>
<evidence type="ECO:0000256" key="1">
    <source>
        <dbReference type="ARBA" id="ARBA00022614"/>
    </source>
</evidence>
<dbReference type="PANTHER" id="PTHR36766">
    <property type="entry name" value="PLANT BROAD-SPECTRUM MILDEW RESISTANCE PROTEIN RPW8"/>
    <property type="match status" value="1"/>
</dbReference>
<dbReference type="SUPFAM" id="SSF52540">
    <property type="entry name" value="P-loop containing nucleoside triphosphate hydrolases"/>
    <property type="match status" value="1"/>
</dbReference>
<organism evidence="4 5">
    <name type="scientific">Solanum pinnatisectum</name>
    <name type="common">tansyleaf nightshade</name>
    <dbReference type="NCBI Taxonomy" id="50273"/>
    <lineage>
        <taxon>Eukaryota</taxon>
        <taxon>Viridiplantae</taxon>
        <taxon>Streptophyta</taxon>
        <taxon>Embryophyta</taxon>
        <taxon>Tracheophyta</taxon>
        <taxon>Spermatophyta</taxon>
        <taxon>Magnoliopsida</taxon>
        <taxon>eudicotyledons</taxon>
        <taxon>Gunneridae</taxon>
        <taxon>Pentapetalae</taxon>
        <taxon>asterids</taxon>
        <taxon>lamiids</taxon>
        <taxon>Solanales</taxon>
        <taxon>Solanaceae</taxon>
        <taxon>Solanoideae</taxon>
        <taxon>Solaneae</taxon>
        <taxon>Solanum</taxon>
    </lineage>
</organism>
<dbReference type="Gene3D" id="3.40.50.300">
    <property type="entry name" value="P-loop containing nucleotide triphosphate hydrolases"/>
    <property type="match status" value="1"/>
</dbReference>
<keyword evidence="1" id="KW-0433">Leucine-rich repeat</keyword>
<accession>A0AAV9KSJ9</accession>
<evidence type="ECO:0000313" key="4">
    <source>
        <dbReference type="EMBL" id="KAK4716394.1"/>
    </source>
</evidence>